<sequence>MQGCAMAWVGNARLMAGPEEAGFLESVFVPGARLGVRADDPLTFVEVVEVEEVTTIRVPSGRLIVDSPWSEDHGREIVARIPPGTYRVEAAWTEAPYEHGGEYFDGRECAATRLRVSDDPVVVWEAGVGVNDDIGDADVAAAGFHSDSDATGAIADAEAWEALTAPFHHFRRATASWGATPAPDRDTVSLCDGWFEKSSNEGFKADLIAFDVPEGGAPVWIGRTRIGTVASIIVPGQMATTPLA</sequence>
<dbReference type="Proteomes" id="UP000037084">
    <property type="component" value="Unassembled WGS sequence"/>
</dbReference>
<dbReference type="Pfam" id="PF14025">
    <property type="entry name" value="DUF4241"/>
    <property type="match status" value="1"/>
</dbReference>
<evidence type="ECO:0000313" key="2">
    <source>
        <dbReference type="Proteomes" id="UP000037084"/>
    </source>
</evidence>
<protein>
    <recommendedName>
        <fullName evidence="3">DUF4241 domain-containing protein</fullName>
    </recommendedName>
</protein>
<comment type="caution">
    <text evidence="1">The sequence shown here is derived from an EMBL/GenBank/DDBJ whole genome shotgun (WGS) entry which is preliminary data.</text>
</comment>
<evidence type="ECO:0000313" key="1">
    <source>
        <dbReference type="EMBL" id="KOG54443.1"/>
    </source>
</evidence>
<dbReference type="EMBL" id="LGUV01000144">
    <property type="protein sequence ID" value="KOG54443.1"/>
    <property type="molecule type" value="Genomic_DNA"/>
</dbReference>
<dbReference type="PATRIC" id="fig|1961.12.peg.3209"/>
<gene>
    <name evidence="1" type="ORF">ADK75_13830</name>
</gene>
<dbReference type="AlphaFoldDB" id="A0A0L8MVM9"/>
<proteinExistence type="predicted"/>
<dbReference type="InterPro" id="IPR025335">
    <property type="entry name" value="DUF4241"/>
</dbReference>
<organism evidence="1 2">
    <name type="scientific">Streptomyces virginiae</name>
    <name type="common">Streptomyces cinnamonensis</name>
    <dbReference type="NCBI Taxonomy" id="1961"/>
    <lineage>
        <taxon>Bacteria</taxon>
        <taxon>Bacillati</taxon>
        <taxon>Actinomycetota</taxon>
        <taxon>Actinomycetes</taxon>
        <taxon>Kitasatosporales</taxon>
        <taxon>Streptomycetaceae</taxon>
        <taxon>Streptomyces</taxon>
    </lineage>
</organism>
<name>A0A0L8MVM9_STRVG</name>
<evidence type="ECO:0008006" key="3">
    <source>
        <dbReference type="Google" id="ProtNLM"/>
    </source>
</evidence>
<reference evidence="2" key="1">
    <citation type="submission" date="2015-07" db="EMBL/GenBank/DDBJ databases">
        <authorList>
            <consortium name="Consortium for Microbial Forensics and Genomics (microFORGE)"/>
            <person name="Knight B.M."/>
            <person name="Roberts D.P."/>
            <person name="Lin D."/>
            <person name="Hari K."/>
            <person name="Fletcher J."/>
            <person name="Melcher U."/>
            <person name="Blagden T."/>
            <person name="Winegar R.A."/>
        </authorList>
    </citation>
    <scope>NUCLEOTIDE SEQUENCE [LARGE SCALE GENOMIC DNA]</scope>
    <source>
        <strain evidence="2">NRRL B-1447</strain>
    </source>
</reference>
<accession>A0A0L8MVM9</accession>